<evidence type="ECO:0000313" key="3">
    <source>
        <dbReference type="Proteomes" id="UP000626844"/>
    </source>
</evidence>
<dbReference type="InterPro" id="IPR036732">
    <property type="entry name" value="AFP_Neu5c_C_sf"/>
</dbReference>
<dbReference type="PANTHER" id="PTHR42966:SF1">
    <property type="entry name" value="SIALIC ACID SYNTHASE"/>
    <property type="match status" value="1"/>
</dbReference>
<dbReference type="PROSITE" id="PS50844">
    <property type="entry name" value="AFP_LIKE"/>
    <property type="match status" value="1"/>
</dbReference>
<name>A0A926RYJ6_9BACI</name>
<gene>
    <name evidence="2" type="ORF">IC621_22690</name>
</gene>
<dbReference type="Gene3D" id="3.90.1210.10">
    <property type="entry name" value="Antifreeze-like/N-acetylneuraminic acid synthase C-terminal domain"/>
    <property type="match status" value="1"/>
</dbReference>
<proteinExistence type="predicted"/>
<dbReference type="GO" id="GO:0016051">
    <property type="term" value="P:carbohydrate biosynthetic process"/>
    <property type="evidence" value="ECO:0007669"/>
    <property type="project" value="InterPro"/>
</dbReference>
<feature type="domain" description="AFP-like" evidence="1">
    <location>
        <begin position="290"/>
        <end position="347"/>
    </location>
</feature>
<dbReference type="PANTHER" id="PTHR42966">
    <property type="entry name" value="N-ACETYLNEURAMINATE SYNTHASE"/>
    <property type="match status" value="1"/>
</dbReference>
<protein>
    <submittedName>
        <fullName evidence="2">N-acetylneuraminate synthase family protein</fullName>
    </submittedName>
</protein>
<dbReference type="Proteomes" id="UP000626844">
    <property type="component" value="Unassembled WGS sequence"/>
</dbReference>
<dbReference type="InterPro" id="IPR013132">
    <property type="entry name" value="PseI/NeuA/B-like_N"/>
</dbReference>
<dbReference type="SUPFAM" id="SSF51269">
    <property type="entry name" value="AFP III-like domain"/>
    <property type="match status" value="1"/>
</dbReference>
<evidence type="ECO:0000259" key="1">
    <source>
        <dbReference type="PROSITE" id="PS50844"/>
    </source>
</evidence>
<dbReference type="RefSeq" id="WP_191161764.1">
    <property type="nucleotide sequence ID" value="NZ_JACXAI010000041.1"/>
</dbReference>
<dbReference type="CDD" id="cd11615">
    <property type="entry name" value="SAF_NeuB_like"/>
    <property type="match status" value="1"/>
</dbReference>
<accession>A0A926RYJ6</accession>
<dbReference type="InterPro" id="IPR006190">
    <property type="entry name" value="SAF_AFP_Neu5Ac"/>
</dbReference>
<evidence type="ECO:0000313" key="2">
    <source>
        <dbReference type="EMBL" id="MBD1383013.1"/>
    </source>
</evidence>
<dbReference type="Pfam" id="PF08666">
    <property type="entry name" value="SAF"/>
    <property type="match status" value="1"/>
</dbReference>
<reference evidence="2" key="1">
    <citation type="submission" date="2020-09" db="EMBL/GenBank/DDBJ databases">
        <title>A novel bacterium of genus Bacillus, isolated from South China Sea.</title>
        <authorList>
            <person name="Huang H."/>
            <person name="Mo K."/>
            <person name="Hu Y."/>
        </authorList>
    </citation>
    <scope>NUCLEOTIDE SEQUENCE</scope>
    <source>
        <strain evidence="2">IB182487</strain>
    </source>
</reference>
<dbReference type="Pfam" id="PF03102">
    <property type="entry name" value="NeuB"/>
    <property type="match status" value="1"/>
</dbReference>
<dbReference type="GO" id="GO:0047444">
    <property type="term" value="F:N-acylneuraminate-9-phosphate synthase activity"/>
    <property type="evidence" value="ECO:0007669"/>
    <property type="project" value="TreeGrafter"/>
</dbReference>
<keyword evidence="3" id="KW-1185">Reference proteome</keyword>
<dbReference type="InterPro" id="IPR013785">
    <property type="entry name" value="Aldolase_TIM"/>
</dbReference>
<dbReference type="InterPro" id="IPR057736">
    <property type="entry name" value="SAF_PseI/NeuA/NeuB"/>
</dbReference>
<comment type="caution">
    <text evidence="2">The sequence shown here is derived from an EMBL/GenBank/DDBJ whole genome shotgun (WGS) entry which is preliminary data.</text>
</comment>
<dbReference type="InterPro" id="IPR051690">
    <property type="entry name" value="PseI-like"/>
</dbReference>
<dbReference type="EMBL" id="JACXAI010000041">
    <property type="protein sequence ID" value="MBD1383013.1"/>
    <property type="molecule type" value="Genomic_DNA"/>
</dbReference>
<sequence>MSKNFIQIGDRKIGEGYSPFVIPEIGINHEGDINKAIQMIDDAYEAGAEIVKFQSHVIEDEMIPEAGKVIPGNAKESILEIMSRCALTLEEEIKLKEYTESKGMIYLSTPFSRAAADRLNEMGVQAFKIGSGECNNYPLIDHIASFGKPIILSTGMNNLDSIEKAVEILERRGVQYALLHCVSMYPTPYDRVMLGAIDDLKERFPNAVLGLSDHSLGNYTCFGSIPYGSSILEKHFTSDKSWPGPDVEISIDPAELKDLIIGTDAIWKALGGKKEIQAEEQVTIDFAYSCVVSTKEIKKGDTFSKDNIWVKRPGTGEIKAVDYDKVVGQVADEDIPANVHIKWSMMS</sequence>
<dbReference type="AlphaFoldDB" id="A0A926RYJ6"/>
<dbReference type="SUPFAM" id="SSF51569">
    <property type="entry name" value="Aldolase"/>
    <property type="match status" value="1"/>
</dbReference>
<dbReference type="SMART" id="SM00858">
    <property type="entry name" value="SAF"/>
    <property type="match status" value="1"/>
</dbReference>
<organism evidence="2 3">
    <name type="scientific">Metabacillus arenae</name>
    <dbReference type="NCBI Taxonomy" id="2771434"/>
    <lineage>
        <taxon>Bacteria</taxon>
        <taxon>Bacillati</taxon>
        <taxon>Bacillota</taxon>
        <taxon>Bacilli</taxon>
        <taxon>Bacillales</taxon>
        <taxon>Bacillaceae</taxon>
        <taxon>Metabacillus</taxon>
    </lineage>
</organism>
<dbReference type="InterPro" id="IPR013974">
    <property type="entry name" value="SAF"/>
</dbReference>
<dbReference type="Gene3D" id="3.20.20.70">
    <property type="entry name" value="Aldolase class I"/>
    <property type="match status" value="1"/>
</dbReference>